<dbReference type="STRING" id="1797517.A3F61_01020"/>
<dbReference type="Pfam" id="PF02643">
    <property type="entry name" value="DUF192"/>
    <property type="match status" value="1"/>
</dbReference>
<evidence type="ECO:0000313" key="1">
    <source>
        <dbReference type="EMBL" id="OGY12292.1"/>
    </source>
</evidence>
<dbReference type="InterPro" id="IPR003795">
    <property type="entry name" value="DUF192"/>
</dbReference>
<dbReference type="Proteomes" id="UP000178272">
    <property type="component" value="Unassembled WGS sequence"/>
</dbReference>
<dbReference type="PANTHER" id="PTHR37953:SF1">
    <property type="entry name" value="UPF0127 PROTEIN MJ1496"/>
    <property type="match status" value="1"/>
</dbReference>
<protein>
    <recommendedName>
        <fullName evidence="3">DUF192 domain-containing protein</fullName>
    </recommendedName>
</protein>
<evidence type="ECO:0008006" key="3">
    <source>
        <dbReference type="Google" id="ProtNLM"/>
    </source>
</evidence>
<proteinExistence type="predicted"/>
<dbReference type="Gene3D" id="2.60.120.1140">
    <property type="entry name" value="Protein of unknown function DUF192"/>
    <property type="match status" value="1"/>
</dbReference>
<reference evidence="1 2" key="1">
    <citation type="journal article" date="2016" name="Nat. Commun.">
        <title>Thousands of microbial genomes shed light on interconnected biogeochemical processes in an aquifer system.</title>
        <authorList>
            <person name="Anantharaman K."/>
            <person name="Brown C.T."/>
            <person name="Hug L.A."/>
            <person name="Sharon I."/>
            <person name="Castelle C.J."/>
            <person name="Probst A.J."/>
            <person name="Thomas B.C."/>
            <person name="Singh A."/>
            <person name="Wilkins M.J."/>
            <person name="Karaoz U."/>
            <person name="Brodie E.L."/>
            <person name="Williams K.H."/>
            <person name="Hubbard S.S."/>
            <person name="Banfield J.F."/>
        </authorList>
    </citation>
    <scope>NUCLEOTIDE SEQUENCE [LARGE SCALE GENOMIC DNA]</scope>
</reference>
<comment type="caution">
    <text evidence="1">The sequence shown here is derived from an EMBL/GenBank/DDBJ whole genome shotgun (WGS) entry which is preliminary data.</text>
</comment>
<organism evidence="1 2">
    <name type="scientific">Candidatus Blackburnbacteria bacterium RIFCSPHIGHO2_12_FULL_41_13b</name>
    <dbReference type="NCBI Taxonomy" id="1797517"/>
    <lineage>
        <taxon>Bacteria</taxon>
        <taxon>Candidatus Blackburniibacteriota</taxon>
    </lineage>
</organism>
<dbReference type="PANTHER" id="PTHR37953">
    <property type="entry name" value="UPF0127 PROTEIN MJ1496"/>
    <property type="match status" value="1"/>
</dbReference>
<accession>A0A1G1VAR4</accession>
<evidence type="ECO:0000313" key="2">
    <source>
        <dbReference type="Proteomes" id="UP000178272"/>
    </source>
</evidence>
<sequence>MKQIAGLFVILIAIMLSAAWLSKSDNSTKIFSAIEATTLSPSPSPEVKKTITVGGKTFFIEIADTPEKRQKGLSGRKELEKNSGLLFIFEKQNTRPPFWMKGMEMSIDIVWIDNDRVIQLNTDVKPEPTDTPDKDLRLYTPNQPVDQVLELSAGTVKEMKVRVGDKVEIPK</sequence>
<name>A0A1G1VAR4_9BACT</name>
<gene>
    <name evidence="1" type="ORF">A3F61_01020</name>
</gene>
<dbReference type="EMBL" id="MHCA01000022">
    <property type="protein sequence ID" value="OGY12292.1"/>
    <property type="molecule type" value="Genomic_DNA"/>
</dbReference>
<dbReference type="InterPro" id="IPR038695">
    <property type="entry name" value="Saro_0823-like_sf"/>
</dbReference>
<dbReference type="AlphaFoldDB" id="A0A1G1VAR4"/>